<proteinExistence type="predicted"/>
<accession>A0A843V6V2</accession>
<evidence type="ECO:0008006" key="3">
    <source>
        <dbReference type="Google" id="ProtNLM"/>
    </source>
</evidence>
<dbReference type="AlphaFoldDB" id="A0A843V6V2"/>
<reference evidence="1" key="1">
    <citation type="submission" date="2017-07" db="EMBL/GenBank/DDBJ databases">
        <title>Taro Niue Genome Assembly and Annotation.</title>
        <authorList>
            <person name="Atibalentja N."/>
            <person name="Keating K."/>
            <person name="Fields C.J."/>
        </authorList>
    </citation>
    <scope>NUCLEOTIDE SEQUENCE</scope>
    <source>
        <strain evidence="1">Niue_2</strain>
        <tissue evidence="1">Leaf</tissue>
    </source>
</reference>
<dbReference type="Proteomes" id="UP000652761">
    <property type="component" value="Unassembled WGS sequence"/>
</dbReference>
<evidence type="ECO:0000313" key="1">
    <source>
        <dbReference type="EMBL" id="MQL88423.1"/>
    </source>
</evidence>
<dbReference type="InterPro" id="IPR012337">
    <property type="entry name" value="RNaseH-like_sf"/>
</dbReference>
<gene>
    <name evidence="1" type="ORF">Taro_020982</name>
</gene>
<organism evidence="1 2">
    <name type="scientific">Colocasia esculenta</name>
    <name type="common">Wild taro</name>
    <name type="synonym">Arum esculentum</name>
    <dbReference type="NCBI Taxonomy" id="4460"/>
    <lineage>
        <taxon>Eukaryota</taxon>
        <taxon>Viridiplantae</taxon>
        <taxon>Streptophyta</taxon>
        <taxon>Embryophyta</taxon>
        <taxon>Tracheophyta</taxon>
        <taxon>Spermatophyta</taxon>
        <taxon>Magnoliopsida</taxon>
        <taxon>Liliopsida</taxon>
        <taxon>Araceae</taxon>
        <taxon>Aroideae</taxon>
        <taxon>Colocasieae</taxon>
        <taxon>Colocasia</taxon>
    </lineage>
</organism>
<keyword evidence="2" id="KW-1185">Reference proteome</keyword>
<dbReference type="SUPFAM" id="SSF53098">
    <property type="entry name" value="Ribonuclease H-like"/>
    <property type="match status" value="1"/>
</dbReference>
<name>A0A843V6V2_COLES</name>
<dbReference type="EMBL" id="NMUH01001055">
    <property type="protein sequence ID" value="MQL88423.1"/>
    <property type="molecule type" value="Genomic_DNA"/>
</dbReference>
<protein>
    <recommendedName>
        <fullName evidence="3">HAT C-terminal dimerisation domain-containing protein</fullName>
    </recommendedName>
</protein>
<comment type="caution">
    <text evidence="1">The sequence shown here is derived from an EMBL/GenBank/DDBJ whole genome shotgun (WGS) entry which is preliminary data.</text>
</comment>
<evidence type="ECO:0000313" key="2">
    <source>
        <dbReference type="Proteomes" id="UP000652761"/>
    </source>
</evidence>
<dbReference type="OrthoDB" id="779884at2759"/>
<sequence>MFEPLARVLRAVDGEKRSEMGYLYEAIDRANELIQMNNKTTYAKWLEIIDRRWEHTLHHDLHATWHFFNPQYMYRTDGRNENYDNASEVLIGVKNVIKCMLDNDDRTIIACKQMHDYRLQLYHFGTSTAQRAAQILSPDHGRTYGYEDLAYVAIRVLSQTTSATGCERNWSTFGLIHTK</sequence>